<reference evidence="2" key="1">
    <citation type="submission" date="2016-02" db="EMBL/GenBank/DDBJ databases">
        <authorList>
            <person name="Wibberg D."/>
        </authorList>
    </citation>
    <scope>NUCLEOTIDE SEQUENCE [LARGE SCALE GENOMIC DNA]</scope>
</reference>
<proteinExistence type="predicted"/>
<dbReference type="SUPFAM" id="SSF53335">
    <property type="entry name" value="S-adenosyl-L-methionine-dependent methyltransferases"/>
    <property type="match status" value="1"/>
</dbReference>
<gene>
    <name evidence="1" type="ORF">FDG2_2492</name>
</gene>
<dbReference type="Gene3D" id="3.40.50.150">
    <property type="entry name" value="Vaccinia Virus protein VP39"/>
    <property type="match status" value="1"/>
</dbReference>
<dbReference type="Proteomes" id="UP000199013">
    <property type="component" value="Unassembled WGS sequence"/>
</dbReference>
<name>A0A1C3NXR5_9ACTN</name>
<dbReference type="EMBL" id="FLUV01001043">
    <property type="protein sequence ID" value="SBW22344.1"/>
    <property type="molecule type" value="Genomic_DNA"/>
</dbReference>
<evidence type="ECO:0000313" key="2">
    <source>
        <dbReference type="Proteomes" id="UP000199013"/>
    </source>
</evidence>
<sequence length="142" mass="15480">MTSWLLSHVLEHFADPARLLAEAQRVVAEDGLLAVTLPNVLHYSQRVKFIRGRFEYTQTGVIDATHLRFFTFYSALRLVRDSGLDVVSTLPAGGLSWWRLRNVLSSGVTGRLDPVTAEPAVLAGGVPGQTAAELGGVTHRTL</sequence>
<organism evidence="1 2">
    <name type="scientific">Candidatus Protofrankia californiensis</name>
    <dbReference type="NCBI Taxonomy" id="1839754"/>
    <lineage>
        <taxon>Bacteria</taxon>
        <taxon>Bacillati</taxon>
        <taxon>Actinomycetota</taxon>
        <taxon>Actinomycetes</taxon>
        <taxon>Frankiales</taxon>
        <taxon>Frankiaceae</taxon>
        <taxon>Protofrankia</taxon>
    </lineage>
</organism>
<accession>A0A1C3NXR5</accession>
<keyword evidence="2" id="KW-1185">Reference proteome</keyword>
<evidence type="ECO:0000313" key="1">
    <source>
        <dbReference type="EMBL" id="SBW22344.1"/>
    </source>
</evidence>
<evidence type="ECO:0008006" key="3">
    <source>
        <dbReference type="Google" id="ProtNLM"/>
    </source>
</evidence>
<dbReference type="AlphaFoldDB" id="A0A1C3NXR5"/>
<dbReference type="Pfam" id="PF13489">
    <property type="entry name" value="Methyltransf_23"/>
    <property type="match status" value="1"/>
</dbReference>
<protein>
    <recommendedName>
        <fullName evidence="3">Methyltransferase type 11 domain-containing protein</fullName>
    </recommendedName>
</protein>
<dbReference type="InterPro" id="IPR029063">
    <property type="entry name" value="SAM-dependent_MTases_sf"/>
</dbReference>